<evidence type="ECO:0000313" key="8">
    <source>
        <dbReference type="EMBL" id="CCH90126.1"/>
    </source>
</evidence>
<keyword evidence="3 6" id="KW-0812">Transmembrane</keyword>
<keyword evidence="9" id="KW-1185">Reference proteome</keyword>
<comment type="similarity">
    <text evidence="2">Belongs to the GtrA family.</text>
</comment>
<dbReference type="HOGENOM" id="CLU_083873_0_1_11"/>
<evidence type="ECO:0000256" key="5">
    <source>
        <dbReference type="ARBA" id="ARBA00023136"/>
    </source>
</evidence>
<feature type="domain" description="GtrA/DPMS transmembrane" evidence="7">
    <location>
        <begin position="25"/>
        <end position="144"/>
    </location>
</feature>
<protein>
    <recommendedName>
        <fullName evidence="7">GtrA/DPMS transmembrane domain-containing protein</fullName>
    </recommendedName>
</protein>
<evidence type="ECO:0000256" key="2">
    <source>
        <dbReference type="ARBA" id="ARBA00009399"/>
    </source>
</evidence>
<dbReference type="GO" id="GO:0005886">
    <property type="term" value="C:plasma membrane"/>
    <property type="evidence" value="ECO:0007669"/>
    <property type="project" value="TreeGrafter"/>
</dbReference>
<dbReference type="AlphaFoldDB" id="I4F3B3"/>
<gene>
    <name evidence="8" type="ordered locus">MODMU_4745</name>
</gene>
<organism evidence="8 9">
    <name type="scientific">Modestobacter italicus (strain DSM 44449 / CECT 9708 / BC 501)</name>
    <dbReference type="NCBI Taxonomy" id="2732864"/>
    <lineage>
        <taxon>Bacteria</taxon>
        <taxon>Bacillati</taxon>
        <taxon>Actinomycetota</taxon>
        <taxon>Actinomycetes</taxon>
        <taxon>Geodermatophilales</taxon>
        <taxon>Geodermatophilaceae</taxon>
        <taxon>Modestobacter</taxon>
    </lineage>
</organism>
<evidence type="ECO:0000256" key="3">
    <source>
        <dbReference type="ARBA" id="ARBA00022692"/>
    </source>
</evidence>
<comment type="subcellular location">
    <subcellularLocation>
        <location evidence="1">Membrane</location>
        <topology evidence="1">Multi-pass membrane protein</topology>
    </subcellularLocation>
</comment>
<accession>I4F3B3</accession>
<evidence type="ECO:0000256" key="4">
    <source>
        <dbReference type="ARBA" id="ARBA00022989"/>
    </source>
</evidence>
<dbReference type="eggNOG" id="COG2246">
    <property type="taxonomic scope" value="Bacteria"/>
</dbReference>
<dbReference type="GO" id="GO:0000271">
    <property type="term" value="P:polysaccharide biosynthetic process"/>
    <property type="evidence" value="ECO:0007669"/>
    <property type="project" value="InterPro"/>
</dbReference>
<evidence type="ECO:0000259" key="7">
    <source>
        <dbReference type="Pfam" id="PF04138"/>
    </source>
</evidence>
<dbReference type="EMBL" id="FO203431">
    <property type="protein sequence ID" value="CCH90126.1"/>
    <property type="molecule type" value="Genomic_DNA"/>
</dbReference>
<feature type="transmembrane region" description="Helical" evidence="6">
    <location>
        <begin position="49"/>
        <end position="69"/>
    </location>
</feature>
<feature type="transmembrane region" description="Helical" evidence="6">
    <location>
        <begin position="21"/>
        <end position="43"/>
    </location>
</feature>
<dbReference type="InterPro" id="IPR007267">
    <property type="entry name" value="GtrA_DPMS_TM"/>
</dbReference>
<dbReference type="STRING" id="477641.MODMU_4745"/>
<dbReference type="InterPro" id="IPR051401">
    <property type="entry name" value="GtrA_CellWall_Glycosyl"/>
</dbReference>
<feature type="transmembrane region" description="Helical" evidence="6">
    <location>
        <begin position="89"/>
        <end position="112"/>
    </location>
</feature>
<proteinExistence type="inferred from homology"/>
<reference evidence="8 9" key="1">
    <citation type="journal article" date="2012" name="J. Bacteriol.">
        <title>Genome Sequence of Radiation-Resistant Modestobacter marinus Strain BC501, a Representative Actinobacterium That Thrives on Calcareous Stone Surfaces.</title>
        <authorList>
            <person name="Normand P."/>
            <person name="Gury J."/>
            <person name="Pujic P."/>
            <person name="Chouaia B."/>
            <person name="Crotti E."/>
            <person name="Brusetti L."/>
            <person name="Daffonchio D."/>
            <person name="Vacherie B."/>
            <person name="Barbe V."/>
            <person name="Medigue C."/>
            <person name="Calteau A."/>
            <person name="Ghodhbane-Gtari F."/>
            <person name="Essoussi I."/>
            <person name="Nouioui I."/>
            <person name="Abbassi-Ghozzi I."/>
            <person name="Gtari M."/>
        </authorList>
    </citation>
    <scope>NUCLEOTIDE SEQUENCE [LARGE SCALE GENOMIC DNA]</scope>
    <source>
        <strain evidence="9">BC 501</strain>
    </source>
</reference>
<dbReference type="PANTHER" id="PTHR38459">
    <property type="entry name" value="PROPHAGE BACTOPRENOL-LINKED GLUCOSE TRANSLOCASE HOMOLOG"/>
    <property type="match status" value="1"/>
</dbReference>
<sequence length="166" mass="17858">MPSVLDPARRVHSRFSVVLKELSAFGVVGAACFVLDIGLFQLLYAHLSVGAVTAKLVTTLVSMTVAFFAHRHWSFAHRARTGVRREYSLFALINGTTLLLGLAVVAVVRYPLGQDSALVLQIANVVSIVLCSALRYFSYKQWVFPAQTAPAGGAAPVEDGDARIVA</sequence>
<dbReference type="Pfam" id="PF04138">
    <property type="entry name" value="GtrA_DPMS_TM"/>
    <property type="match status" value="1"/>
</dbReference>
<keyword evidence="5 6" id="KW-0472">Membrane</keyword>
<dbReference type="Proteomes" id="UP000006461">
    <property type="component" value="Chromosome"/>
</dbReference>
<name>I4F3B3_MODI5</name>
<dbReference type="KEGG" id="mmar:MODMU_4745"/>
<evidence type="ECO:0000256" key="1">
    <source>
        <dbReference type="ARBA" id="ARBA00004141"/>
    </source>
</evidence>
<feature type="transmembrane region" description="Helical" evidence="6">
    <location>
        <begin position="118"/>
        <end position="137"/>
    </location>
</feature>
<evidence type="ECO:0000256" key="6">
    <source>
        <dbReference type="SAM" id="Phobius"/>
    </source>
</evidence>
<evidence type="ECO:0000313" key="9">
    <source>
        <dbReference type="Proteomes" id="UP000006461"/>
    </source>
</evidence>
<dbReference type="OMA" id="RFWTFRH"/>
<dbReference type="PANTHER" id="PTHR38459:SF1">
    <property type="entry name" value="PROPHAGE BACTOPRENOL-LINKED GLUCOSE TRANSLOCASE HOMOLOG"/>
    <property type="match status" value="1"/>
</dbReference>
<keyword evidence="4 6" id="KW-1133">Transmembrane helix</keyword>
<dbReference type="OrthoDB" id="9807815at2"/>